<organism evidence="2 3">
    <name type="scientific">Pleurotus ostreatus (strain PC15)</name>
    <name type="common">Oyster mushroom</name>
    <dbReference type="NCBI Taxonomy" id="1137138"/>
    <lineage>
        <taxon>Eukaryota</taxon>
        <taxon>Fungi</taxon>
        <taxon>Dikarya</taxon>
        <taxon>Basidiomycota</taxon>
        <taxon>Agaricomycotina</taxon>
        <taxon>Agaricomycetes</taxon>
        <taxon>Agaricomycetidae</taxon>
        <taxon>Agaricales</taxon>
        <taxon>Pleurotineae</taxon>
        <taxon>Pleurotaceae</taxon>
        <taxon>Pleurotus</taxon>
    </lineage>
</organism>
<protein>
    <submittedName>
        <fullName evidence="2">Uncharacterized protein</fullName>
    </submittedName>
</protein>
<sequence length="623" mass="65737">MAVVKLQKIQQTAQSVTTAKMGRFLASLSIVVTYAVLSLGKPANDWSKPCFHGECAYDMPEHTGHSGALKIFGSPRAITDVTPAAGWVILDCDPHSLDQEIRLVCASDDADASGCNHIFDHGGPEDKLVRLPESCGGGPFLRIANARVSEDQSIPHHAAGKISRRDGASPTVHVIKIDSNLAAIDAAKTGTVSFVFAGANVPGVDGSAVGEGLDARGLFDWISNAFNTVKNAVVNAANAVADAAKAVVKTIKEATSFTINPEHLLKLQHHTDHDVVVFQAQSELPHGCANGVEVSLKVEAGGSIDADVKLGLVVHGSVIPPQLGDFAVYAIVDAKVDAHLHAHAYVHGHLDTGRKELLKFPITPIQIQPIFSLGPEIRLDARAELDLAIEVDIDAHLKYNVNKLEFWYPKDVNHEVKQAVDGANTIKSESAPFSISATAGLAAEANIKGHLIPQLHLGFKLLNGAVADLSAYVEVDVWAQADVVAQASAHASHKAREIGGRSVSTRDFTPPYLNTRNNNLDARNAGAQFMGCLTLSAGLSVEAGAKGSFIGGFTAETKPWTIWQTKTPIQILHKCWGGAVGSAKVPKTLQSKGTALTCGAGSAPVSVPKEQTEAKTLETAKAG</sequence>
<evidence type="ECO:0000256" key="1">
    <source>
        <dbReference type="SAM" id="MobiDB-lite"/>
    </source>
</evidence>
<dbReference type="HOGENOM" id="CLU_022145_0_0_1"/>
<gene>
    <name evidence="2" type="ORF">PLEOSDRAFT_1106339</name>
</gene>
<dbReference type="InParanoid" id="A0A067NEM9"/>
<proteinExistence type="predicted"/>
<feature type="compositionally biased region" description="Basic and acidic residues" evidence="1">
    <location>
        <begin position="610"/>
        <end position="623"/>
    </location>
</feature>
<name>A0A067NEM9_PLEO1</name>
<dbReference type="OrthoDB" id="2908559at2759"/>
<dbReference type="VEuPathDB" id="FungiDB:PLEOSDRAFT_1106339"/>
<dbReference type="AlphaFoldDB" id="A0A067NEM9"/>
<evidence type="ECO:0000313" key="2">
    <source>
        <dbReference type="EMBL" id="KDQ25410.1"/>
    </source>
</evidence>
<reference evidence="3" key="1">
    <citation type="journal article" date="2014" name="Proc. Natl. Acad. Sci. U.S.A.">
        <title>Extensive sampling of basidiomycete genomes demonstrates inadequacy of the white-rot/brown-rot paradigm for wood decay fungi.</title>
        <authorList>
            <person name="Riley R."/>
            <person name="Salamov A.A."/>
            <person name="Brown D.W."/>
            <person name="Nagy L.G."/>
            <person name="Floudas D."/>
            <person name="Held B.W."/>
            <person name="Levasseur A."/>
            <person name="Lombard V."/>
            <person name="Morin E."/>
            <person name="Otillar R."/>
            <person name="Lindquist E.A."/>
            <person name="Sun H."/>
            <person name="LaButti K.M."/>
            <person name="Schmutz J."/>
            <person name="Jabbour D."/>
            <person name="Luo H."/>
            <person name="Baker S.E."/>
            <person name="Pisabarro A.G."/>
            <person name="Walton J.D."/>
            <person name="Blanchette R.A."/>
            <person name="Henrissat B."/>
            <person name="Martin F."/>
            <person name="Cullen D."/>
            <person name="Hibbett D.S."/>
            <person name="Grigoriev I.V."/>
        </authorList>
    </citation>
    <scope>NUCLEOTIDE SEQUENCE [LARGE SCALE GENOMIC DNA]</scope>
    <source>
        <strain evidence="3">PC15</strain>
    </source>
</reference>
<evidence type="ECO:0000313" key="3">
    <source>
        <dbReference type="Proteomes" id="UP000027073"/>
    </source>
</evidence>
<dbReference type="EMBL" id="KL198010">
    <property type="protein sequence ID" value="KDQ25410.1"/>
    <property type="molecule type" value="Genomic_DNA"/>
</dbReference>
<accession>A0A067NEM9</accession>
<feature type="region of interest" description="Disordered" evidence="1">
    <location>
        <begin position="600"/>
        <end position="623"/>
    </location>
</feature>
<dbReference type="Proteomes" id="UP000027073">
    <property type="component" value="Unassembled WGS sequence"/>
</dbReference>